<keyword evidence="1" id="KW-0472">Membrane</keyword>
<reference evidence="2 3" key="1">
    <citation type="submission" date="2015-02" db="EMBL/GenBank/DDBJ databases">
        <title>Draft genome sequences of ten Microbacterium spp. with emphasis on heavy metal contaminated environments.</title>
        <authorList>
            <person name="Corretto E."/>
        </authorList>
    </citation>
    <scope>NUCLEOTIDE SEQUENCE [LARGE SCALE GENOMIC DNA]</scope>
    <source>
        <strain evidence="2 3">DSM 8608</strain>
    </source>
</reference>
<protein>
    <submittedName>
        <fullName evidence="2">Uncharacterized protein</fullName>
    </submittedName>
</protein>
<feature type="transmembrane region" description="Helical" evidence="1">
    <location>
        <begin position="12"/>
        <end position="31"/>
    </location>
</feature>
<dbReference type="AlphaFoldDB" id="A0A0M2HHA4"/>
<sequence>MLYLAAGAAGVLVHPLIGSVVFLLLPAYYAFTSHGHDQQPAILHRRTPSDNTNSAR</sequence>
<dbReference type="RefSeq" id="WP_245619525.1">
    <property type="nucleotide sequence ID" value="NZ_JYJA01000028.1"/>
</dbReference>
<gene>
    <name evidence="2" type="ORF">RS82_01103</name>
</gene>
<evidence type="ECO:0000313" key="2">
    <source>
        <dbReference type="EMBL" id="KJL44140.1"/>
    </source>
</evidence>
<dbReference type="Proteomes" id="UP000034098">
    <property type="component" value="Unassembled WGS sequence"/>
</dbReference>
<proteinExistence type="predicted"/>
<keyword evidence="1" id="KW-0812">Transmembrane</keyword>
<name>A0A0M2HHA4_MICTR</name>
<evidence type="ECO:0000313" key="3">
    <source>
        <dbReference type="Proteomes" id="UP000034098"/>
    </source>
</evidence>
<keyword evidence="1" id="KW-1133">Transmembrane helix</keyword>
<keyword evidence="3" id="KW-1185">Reference proteome</keyword>
<dbReference type="EMBL" id="JYJA01000028">
    <property type="protein sequence ID" value="KJL44140.1"/>
    <property type="molecule type" value="Genomic_DNA"/>
</dbReference>
<accession>A0A0M2HHA4</accession>
<evidence type="ECO:0000256" key="1">
    <source>
        <dbReference type="SAM" id="Phobius"/>
    </source>
</evidence>
<organism evidence="2 3">
    <name type="scientific">Microbacterium trichothecenolyticum</name>
    <name type="common">Aureobacterium trichothecenolyticum</name>
    <dbReference type="NCBI Taxonomy" id="69370"/>
    <lineage>
        <taxon>Bacteria</taxon>
        <taxon>Bacillati</taxon>
        <taxon>Actinomycetota</taxon>
        <taxon>Actinomycetes</taxon>
        <taxon>Micrococcales</taxon>
        <taxon>Microbacteriaceae</taxon>
        <taxon>Microbacterium</taxon>
    </lineage>
</organism>
<comment type="caution">
    <text evidence="2">The sequence shown here is derived from an EMBL/GenBank/DDBJ whole genome shotgun (WGS) entry which is preliminary data.</text>
</comment>